<reference evidence="6" key="1">
    <citation type="journal article" date="2019" name="Plant Biotechnol. J.">
        <title>Genome sequencing of the Australian wild diploid species Gossypium australe highlights disease resistance and delayed gland morphogenesis.</title>
        <authorList>
            <person name="Cai Y."/>
            <person name="Cai X."/>
            <person name="Wang Q."/>
            <person name="Wang P."/>
            <person name="Zhang Y."/>
            <person name="Cai C."/>
            <person name="Xu Y."/>
            <person name="Wang K."/>
            <person name="Zhou Z."/>
            <person name="Wang C."/>
            <person name="Geng S."/>
            <person name="Li B."/>
            <person name="Dong Q."/>
            <person name="Hou Y."/>
            <person name="Wang H."/>
            <person name="Ai P."/>
            <person name="Liu Z."/>
            <person name="Yi F."/>
            <person name="Sun M."/>
            <person name="An G."/>
            <person name="Cheng J."/>
            <person name="Zhang Y."/>
            <person name="Shi Q."/>
            <person name="Xie Y."/>
            <person name="Shi X."/>
            <person name="Chang Y."/>
            <person name="Huang F."/>
            <person name="Chen Y."/>
            <person name="Hong S."/>
            <person name="Mi L."/>
            <person name="Sun Q."/>
            <person name="Zhang L."/>
            <person name="Zhou B."/>
            <person name="Peng R."/>
            <person name="Zhang X."/>
            <person name="Liu F."/>
        </authorList>
    </citation>
    <scope>NUCLEOTIDE SEQUENCE [LARGE SCALE GENOMIC DNA]</scope>
    <source>
        <strain evidence="6">cv. PA1801</strain>
    </source>
</reference>
<feature type="compositionally biased region" description="Basic and acidic residues" evidence="3">
    <location>
        <begin position="530"/>
        <end position="547"/>
    </location>
</feature>
<dbReference type="AlphaFoldDB" id="A0A5B6VJJ6"/>
<accession>A0A5B6VJJ6</accession>
<dbReference type="GO" id="GO:0010468">
    <property type="term" value="P:regulation of gene expression"/>
    <property type="evidence" value="ECO:0007669"/>
    <property type="project" value="TreeGrafter"/>
</dbReference>
<proteinExistence type="predicted"/>
<protein>
    <submittedName>
        <fullName evidence="5">Lysine-specific demethylase JMJ706-like protein isoform X2</fullName>
    </submittedName>
</protein>
<dbReference type="InterPro" id="IPR003347">
    <property type="entry name" value="JmjC_dom"/>
</dbReference>
<evidence type="ECO:0000313" key="6">
    <source>
        <dbReference type="Proteomes" id="UP000325315"/>
    </source>
</evidence>
<keyword evidence="2" id="KW-0408">Iron</keyword>
<dbReference type="EMBL" id="SMMG02000006">
    <property type="protein sequence ID" value="KAA3469251.1"/>
    <property type="molecule type" value="Genomic_DNA"/>
</dbReference>
<evidence type="ECO:0000259" key="4">
    <source>
        <dbReference type="PROSITE" id="PS51184"/>
    </source>
</evidence>
<dbReference type="SMART" id="SM00558">
    <property type="entry name" value="JmjC"/>
    <property type="match status" value="1"/>
</dbReference>
<dbReference type="SUPFAM" id="SSF51197">
    <property type="entry name" value="Clavaminate synthase-like"/>
    <property type="match status" value="1"/>
</dbReference>
<dbReference type="Proteomes" id="UP000325315">
    <property type="component" value="Unassembled WGS sequence"/>
</dbReference>
<dbReference type="OrthoDB" id="1678912at2759"/>
<evidence type="ECO:0000256" key="1">
    <source>
        <dbReference type="ARBA" id="ARBA00022723"/>
    </source>
</evidence>
<dbReference type="GO" id="GO:0005634">
    <property type="term" value="C:nucleus"/>
    <property type="evidence" value="ECO:0007669"/>
    <property type="project" value="TreeGrafter"/>
</dbReference>
<name>A0A5B6VJJ6_9ROSI</name>
<dbReference type="PANTHER" id="PTHR10694">
    <property type="entry name" value="LYSINE-SPECIFIC DEMETHYLASE"/>
    <property type="match status" value="1"/>
</dbReference>
<sequence>MKEKLGFKFTTRVQPLRLSEWNNDDRVTFFMSGRNYTFREFEKMANKVFTRRYYSAGCLPATYLEKEFWHEIACGKTESVEYACDVEGSAFSSSPNDPLGTSKWNLKNLSRLPKSTLRLLETAIPLILFFFCGSINYHHCGASKTWYGIPSHAASKFEKVVKEHVYTNDILSVDGEDGAFDVLLGKTTLFPPNILLEHEVPVYKAVQQPGEFVITFPSAYHAGFSHGFNCGEAVNFAIGDWFPLGAVASLRYAHLNRVPLLPHEELLCKEAMLLYTSLELDDLDYLPADLASHYCIKVSFVKLIRFLHWARWSVMKSRACTNIKSLDFPCGSYRGLFLRDDVAEMEAAAKKFEQEDTISKEIERQTENGDDLYSYPLSNNSQSDLEDGFFPYCEINVVLSVTTSTVGQPLEHKQPSISLDIPSCRPEAADAVSFAASTLCSLAEQVGSSTKNVQGLGNLGNTTDKRFSEEVSRTTYKLSVSCFSHEDCPGINQYSDNTSVHEPVSRSVVDRDSDNSDSEVFRVKRRSKVEKRSGNDSTSSKKSDHQGLKRLKKHQHEGKCGQSLPSEGCRIDEPTLNIDPENGMKGKLPISIKYKKSGNEEAMSRQREQHRDERWFQQEFGKSVGPKRLKASKTGGNLLLQ</sequence>
<dbReference type="GO" id="GO:0046872">
    <property type="term" value="F:metal ion binding"/>
    <property type="evidence" value="ECO:0007669"/>
    <property type="project" value="UniProtKB-KW"/>
</dbReference>
<dbReference type="GO" id="GO:0032259">
    <property type="term" value="P:methylation"/>
    <property type="evidence" value="ECO:0007669"/>
    <property type="project" value="UniProtKB-KW"/>
</dbReference>
<dbReference type="GO" id="GO:0141052">
    <property type="term" value="F:histone H3 demethylase activity"/>
    <property type="evidence" value="ECO:0007669"/>
    <property type="project" value="UniProtKB-ARBA"/>
</dbReference>
<dbReference type="PROSITE" id="PS51184">
    <property type="entry name" value="JMJC"/>
    <property type="match status" value="1"/>
</dbReference>
<feature type="region of interest" description="Disordered" evidence="3">
    <location>
        <begin position="618"/>
        <end position="641"/>
    </location>
</feature>
<keyword evidence="5" id="KW-0808">Transferase</keyword>
<keyword evidence="5" id="KW-0489">Methyltransferase</keyword>
<organism evidence="5 6">
    <name type="scientific">Gossypium australe</name>
    <dbReference type="NCBI Taxonomy" id="47621"/>
    <lineage>
        <taxon>Eukaryota</taxon>
        <taxon>Viridiplantae</taxon>
        <taxon>Streptophyta</taxon>
        <taxon>Embryophyta</taxon>
        <taxon>Tracheophyta</taxon>
        <taxon>Spermatophyta</taxon>
        <taxon>Magnoliopsida</taxon>
        <taxon>eudicotyledons</taxon>
        <taxon>Gunneridae</taxon>
        <taxon>Pentapetalae</taxon>
        <taxon>rosids</taxon>
        <taxon>malvids</taxon>
        <taxon>Malvales</taxon>
        <taxon>Malvaceae</taxon>
        <taxon>Malvoideae</taxon>
        <taxon>Gossypium</taxon>
    </lineage>
</organism>
<dbReference type="Gene3D" id="2.60.120.650">
    <property type="entry name" value="Cupin"/>
    <property type="match status" value="2"/>
</dbReference>
<dbReference type="PANTHER" id="PTHR10694:SF33">
    <property type="entry name" value="LYSINE-SPECIFIC DEMETHYLASE 5"/>
    <property type="match status" value="1"/>
</dbReference>
<feature type="region of interest" description="Disordered" evidence="3">
    <location>
        <begin position="493"/>
        <end position="588"/>
    </location>
</feature>
<dbReference type="GO" id="GO:0000785">
    <property type="term" value="C:chromatin"/>
    <property type="evidence" value="ECO:0007669"/>
    <property type="project" value="TreeGrafter"/>
</dbReference>
<dbReference type="GO" id="GO:0008168">
    <property type="term" value="F:methyltransferase activity"/>
    <property type="evidence" value="ECO:0007669"/>
    <property type="project" value="UniProtKB-KW"/>
</dbReference>
<keyword evidence="1" id="KW-0479">Metal-binding</keyword>
<evidence type="ECO:0000256" key="3">
    <source>
        <dbReference type="SAM" id="MobiDB-lite"/>
    </source>
</evidence>
<keyword evidence="6" id="KW-1185">Reference proteome</keyword>
<comment type="caution">
    <text evidence="5">The sequence shown here is derived from an EMBL/GenBank/DDBJ whole genome shotgun (WGS) entry which is preliminary data.</text>
</comment>
<evidence type="ECO:0000313" key="5">
    <source>
        <dbReference type="EMBL" id="KAA3469251.1"/>
    </source>
</evidence>
<evidence type="ECO:0000256" key="2">
    <source>
        <dbReference type="ARBA" id="ARBA00023004"/>
    </source>
</evidence>
<feature type="domain" description="JmjC" evidence="4">
    <location>
        <begin position="83"/>
        <end position="253"/>
    </location>
</feature>
<feature type="compositionally biased region" description="Basic and acidic residues" evidence="3">
    <location>
        <begin position="508"/>
        <end position="522"/>
    </location>
</feature>
<dbReference type="Pfam" id="PF02373">
    <property type="entry name" value="JmjC"/>
    <property type="match status" value="1"/>
</dbReference>
<gene>
    <name evidence="5" type="ORF">EPI10_015059</name>
</gene>